<feature type="transmembrane region" description="Helical" evidence="6">
    <location>
        <begin position="528"/>
        <end position="550"/>
    </location>
</feature>
<reference evidence="8" key="1">
    <citation type="submission" date="2015-11" db="EMBL/GenBank/DDBJ databases">
        <title>De novo transcriptome assembly of four potential Pierce s Disease insect vectors from Arizona vineyards.</title>
        <authorList>
            <person name="Tassone E.E."/>
        </authorList>
    </citation>
    <scope>NUCLEOTIDE SEQUENCE</scope>
</reference>
<dbReference type="EMBL" id="GECU01028516">
    <property type="protein sequence ID" value="JAS79190.1"/>
    <property type="molecule type" value="Transcribed_RNA"/>
</dbReference>
<evidence type="ECO:0000256" key="4">
    <source>
        <dbReference type="ARBA" id="ARBA00022989"/>
    </source>
</evidence>
<dbReference type="EMBL" id="GECU01022852">
    <property type="protein sequence ID" value="JAS84854.1"/>
    <property type="molecule type" value="Transcribed_RNA"/>
</dbReference>
<feature type="transmembrane region" description="Helical" evidence="6">
    <location>
        <begin position="347"/>
        <end position="377"/>
    </location>
</feature>
<feature type="transmembrane region" description="Helical" evidence="6">
    <location>
        <begin position="290"/>
        <end position="319"/>
    </location>
</feature>
<evidence type="ECO:0000256" key="3">
    <source>
        <dbReference type="ARBA" id="ARBA00022692"/>
    </source>
</evidence>
<gene>
    <name evidence="7" type="ORF">g.51994</name>
    <name evidence="8" type="ORF">g.51995</name>
</gene>
<dbReference type="AlphaFoldDB" id="A0A1B6ID38"/>
<dbReference type="Pfam" id="PF04515">
    <property type="entry name" value="Choline_transpo"/>
    <property type="match status" value="1"/>
</dbReference>
<evidence type="ECO:0000256" key="5">
    <source>
        <dbReference type="ARBA" id="ARBA00023136"/>
    </source>
</evidence>
<keyword evidence="4 6" id="KW-1133">Transmembrane helix</keyword>
<evidence type="ECO:0000256" key="2">
    <source>
        <dbReference type="ARBA" id="ARBA00007168"/>
    </source>
</evidence>
<comment type="function">
    <text evidence="6">Choline transporter.</text>
</comment>
<feature type="transmembrane region" description="Helical" evidence="6">
    <location>
        <begin position="44"/>
        <end position="66"/>
    </location>
</feature>
<keyword evidence="5 6" id="KW-0472">Membrane</keyword>
<protein>
    <recommendedName>
        <fullName evidence="6">Choline transporter-like protein</fullName>
    </recommendedName>
</protein>
<feature type="transmembrane region" description="Helical" evidence="6">
    <location>
        <begin position="205"/>
        <end position="229"/>
    </location>
</feature>
<keyword evidence="3 6" id="KW-0812">Transmembrane</keyword>
<evidence type="ECO:0000313" key="8">
    <source>
        <dbReference type="EMBL" id="JAS84854.1"/>
    </source>
</evidence>
<comment type="subcellular location">
    <subcellularLocation>
        <location evidence="6">Cell membrane</location>
        <topology evidence="6">Multi-pass membrane protein</topology>
    </subcellularLocation>
    <subcellularLocation>
        <location evidence="1">Membrane</location>
        <topology evidence="1">Multi-pass membrane protein</topology>
    </subcellularLocation>
</comment>
<name>A0A1B6ID38_9HEMI</name>
<organism evidence="8">
    <name type="scientific">Homalodisca liturata</name>
    <dbReference type="NCBI Taxonomy" id="320908"/>
    <lineage>
        <taxon>Eukaryota</taxon>
        <taxon>Metazoa</taxon>
        <taxon>Ecdysozoa</taxon>
        <taxon>Arthropoda</taxon>
        <taxon>Hexapoda</taxon>
        <taxon>Insecta</taxon>
        <taxon>Pterygota</taxon>
        <taxon>Neoptera</taxon>
        <taxon>Paraneoptera</taxon>
        <taxon>Hemiptera</taxon>
        <taxon>Auchenorrhyncha</taxon>
        <taxon>Membracoidea</taxon>
        <taxon>Cicadellidae</taxon>
        <taxon>Cicadellinae</taxon>
        <taxon>Proconiini</taxon>
        <taxon>Homalodisca</taxon>
    </lineage>
</organism>
<sequence length="612" mass="68557">MGSCFSQDKVEPIAGEEMDTTGSSYNGKTDEFDGPTKRRGCTDAFFLVLFIGFIIGLFVLVGYCVANGDVFRIINGYDNCGNICGRKNEPLSDPALQCFGKDMTDKKFVQISGSVKAIVDPKHTVRKCVVNCNTEPGFVRVLNRCVPNKNDSSVKNFFSKTGVGEFFQEVSQDLHLCWREILILCLIAFVMSLVLLFLFRYVAGVVVWLVLIAAIVTSICATIYLWIMWRQKHDLIYGGELEQRKESSYFTYAIISTIITIIVLLLVWVMRKRIQLVVQLFQEAGKAVSAMPLLLSTPVLTFCTLAIVVTMWLVFELWIESSGYLRKVLDSDNLYYKKDAAMKTARVYNLLAMLWFTQFCIGCQQMVIAGAVATWFFTRNKSQLGSPIGTSFSNLVFYHLGSVALGSLLIALVQLARIVLKFLQNQLKNAQGDVAQCIFRACQCCLYCFEKFLAYLTRNAFIEVAIYGENFCRSGQQAFKMLSNNALRVAAINSVGDFVLFLGKVFVVLTTVLIGTKLFEHKQGLQHVWVPLAVVALFAALVSHCFITVYEMVIDTIFICFCEDCELNDGISKPYFMSKGLMEYVENSKKVLAVGDGTNRDWSGSTDRAVNS</sequence>
<feature type="transmembrane region" description="Helical" evidence="6">
    <location>
        <begin position="181"/>
        <end position="199"/>
    </location>
</feature>
<evidence type="ECO:0000256" key="6">
    <source>
        <dbReference type="RuleBase" id="RU368066"/>
    </source>
</evidence>
<evidence type="ECO:0000256" key="1">
    <source>
        <dbReference type="ARBA" id="ARBA00004141"/>
    </source>
</evidence>
<dbReference type="GO" id="GO:0022857">
    <property type="term" value="F:transmembrane transporter activity"/>
    <property type="evidence" value="ECO:0007669"/>
    <property type="project" value="UniProtKB-UniRule"/>
</dbReference>
<accession>A0A1B6ID38</accession>
<feature type="transmembrane region" description="Helical" evidence="6">
    <location>
        <begin position="249"/>
        <end position="270"/>
    </location>
</feature>
<comment type="similarity">
    <text evidence="2 6">Belongs to the CTL (choline transporter-like) family.</text>
</comment>
<proteinExistence type="inferred from homology"/>
<evidence type="ECO:0000313" key="7">
    <source>
        <dbReference type="EMBL" id="JAS79190.1"/>
    </source>
</evidence>
<dbReference type="InterPro" id="IPR007603">
    <property type="entry name" value="Choline_transptr-like"/>
</dbReference>
<dbReference type="PANTHER" id="PTHR12385:SF96">
    <property type="entry name" value="CHOLINE TRANSPORTER-LIKE PROTEIN"/>
    <property type="match status" value="1"/>
</dbReference>
<feature type="transmembrane region" description="Helical" evidence="6">
    <location>
        <begin position="397"/>
        <end position="420"/>
    </location>
</feature>
<feature type="transmembrane region" description="Helical" evidence="6">
    <location>
        <begin position="498"/>
        <end position="516"/>
    </location>
</feature>
<dbReference type="GO" id="GO:0005886">
    <property type="term" value="C:plasma membrane"/>
    <property type="evidence" value="ECO:0007669"/>
    <property type="project" value="UniProtKB-SubCell"/>
</dbReference>
<dbReference type="PANTHER" id="PTHR12385">
    <property type="entry name" value="CHOLINE TRANSPORTER-LIKE (SLC FAMILY 44)"/>
    <property type="match status" value="1"/>
</dbReference>